<organism evidence="1 2">
    <name type="scientific">Parasedimentitalea huanghaiensis</name>
    <dbReference type="NCBI Taxonomy" id="2682100"/>
    <lineage>
        <taxon>Bacteria</taxon>
        <taxon>Pseudomonadati</taxon>
        <taxon>Pseudomonadota</taxon>
        <taxon>Alphaproteobacteria</taxon>
        <taxon>Rhodobacterales</taxon>
        <taxon>Paracoccaceae</taxon>
        <taxon>Parasedimentitalea</taxon>
    </lineage>
</organism>
<comment type="caution">
    <text evidence="1">The sequence shown here is derived from an EMBL/GenBank/DDBJ whole genome shotgun (WGS) entry which is preliminary data.</text>
</comment>
<sequence length="331" mass="36396">MATVNLTRDFADFLRQPIVLRYLDEIGNDAQSAIDIAKSNLAYKGLRHYPPKLITEYKSDLKKLLHAEARFNVEYTKVGSGKAKNLNDFSNTYHTYMLNLEILEGQNGDHSALVEADLGLKLAALFILLNEMSPLGARYKQLNDKTTRLISELRPAIKSSRDKAMKAALTLPLTVLSSVICPQRQLVKLAWKGGLAATQGVINTTYASGGGAKELAAATAPGMTAFNAYETLLNKDFAVFKSLSKTTALLISGIGVGVEVAKVKKLQKEIKTYLVLYKAVTKEFGKQTKGVMELVKKAERAHAQAVRNLGRAGKNTVQRKKLIAEIRAWNK</sequence>
<reference evidence="1 2" key="1">
    <citation type="submission" date="2019-12" db="EMBL/GenBank/DDBJ databases">
        <authorList>
            <person name="Zhang Y.-J."/>
        </authorList>
    </citation>
    <scope>NUCLEOTIDE SEQUENCE [LARGE SCALE GENOMIC DNA]</scope>
    <source>
        <strain evidence="1 2">CY05</strain>
    </source>
</reference>
<dbReference type="AlphaFoldDB" id="A0A6L6WEV5"/>
<evidence type="ECO:0000313" key="2">
    <source>
        <dbReference type="Proteomes" id="UP000478892"/>
    </source>
</evidence>
<keyword evidence="2" id="KW-1185">Reference proteome</keyword>
<protein>
    <submittedName>
        <fullName evidence="1">Uncharacterized protein</fullName>
    </submittedName>
</protein>
<dbReference type="RefSeq" id="WP_157022259.1">
    <property type="nucleotide sequence ID" value="NZ_WQLV01000005.1"/>
</dbReference>
<name>A0A6L6WEV5_9RHOB</name>
<evidence type="ECO:0000313" key="1">
    <source>
        <dbReference type="EMBL" id="MVO16000.1"/>
    </source>
</evidence>
<accession>A0A6L6WEV5</accession>
<dbReference type="EMBL" id="WQLV01000005">
    <property type="protein sequence ID" value="MVO16000.1"/>
    <property type="molecule type" value="Genomic_DNA"/>
</dbReference>
<dbReference type="Proteomes" id="UP000478892">
    <property type="component" value="Unassembled WGS sequence"/>
</dbReference>
<gene>
    <name evidence="1" type="ORF">GO984_09270</name>
</gene>
<proteinExistence type="predicted"/>